<dbReference type="InterPro" id="IPR052922">
    <property type="entry name" value="Cytidylate_Kinase-2"/>
</dbReference>
<dbReference type="SMART" id="SM00014">
    <property type="entry name" value="acidPPc"/>
    <property type="match status" value="1"/>
</dbReference>
<name>A0A849BRM8_9ACTN</name>
<dbReference type="Proteomes" id="UP000555552">
    <property type="component" value="Unassembled WGS sequence"/>
</dbReference>
<proteinExistence type="predicted"/>
<evidence type="ECO:0000259" key="2">
    <source>
        <dbReference type="SMART" id="SM00014"/>
    </source>
</evidence>
<dbReference type="RefSeq" id="WP_171203463.1">
    <property type="nucleotide sequence ID" value="NZ_JABEMA010000176.1"/>
</dbReference>
<dbReference type="EMBL" id="JABEMA010000176">
    <property type="protein sequence ID" value="NNH23657.1"/>
    <property type="molecule type" value="Genomic_DNA"/>
</dbReference>
<dbReference type="PANTHER" id="PTHR37816">
    <property type="entry name" value="YALI0E33011P"/>
    <property type="match status" value="1"/>
</dbReference>
<feature type="transmembrane region" description="Helical" evidence="1">
    <location>
        <begin position="115"/>
        <end position="136"/>
    </location>
</feature>
<sequence>ALAAALSATGLLVTGALGGTWLGRLDRSATAWALEARSPALTTVADAVGRLSGTPAVVGLGLSLAVVALAVTRSWRPVAFAVLALGGEVLLYLLTSQLVGRARPEVPDLTTGLPVAAAWPSGHAAAAAALYGAVAAVHRAYGRGRGRWLVLVLPLVLAPAVGASRVYVAAHHLIDVLAGLALGGLWVLACALVLLPRPTGGGSEGAARPLRSLAPVERVLVLGRGGAGKSTLARALGETTGLPVVELDQHFWVDGARPLNAAEWTSVQERLAGRERWVMDGDLGPHDAPAPRLRRADTVVVLDLPLALCAWRALRRSRERVGFWWWVIAWRRRSRPRVMDAIATHAPRAQLHVLRSPAQVGRFLAAASTDAH</sequence>
<gene>
    <name evidence="3" type="ORF">HLB09_11265</name>
</gene>
<dbReference type="Gene3D" id="1.20.144.10">
    <property type="entry name" value="Phosphatidic acid phosphatase type 2/haloperoxidase"/>
    <property type="match status" value="1"/>
</dbReference>
<feature type="transmembrane region" description="Helical" evidence="1">
    <location>
        <begin position="176"/>
        <end position="195"/>
    </location>
</feature>
<keyword evidence="1" id="KW-1133">Transmembrane helix</keyword>
<dbReference type="Gene3D" id="3.40.50.300">
    <property type="entry name" value="P-loop containing nucleotide triphosphate hydrolases"/>
    <property type="match status" value="1"/>
</dbReference>
<evidence type="ECO:0000313" key="4">
    <source>
        <dbReference type="Proteomes" id="UP000555552"/>
    </source>
</evidence>
<protein>
    <submittedName>
        <fullName evidence="3">Phosphatase PAP2 family protein</fullName>
    </submittedName>
</protein>
<feature type="transmembrane region" description="Helical" evidence="1">
    <location>
        <begin position="51"/>
        <end position="71"/>
    </location>
</feature>
<dbReference type="InterPro" id="IPR027417">
    <property type="entry name" value="P-loop_NTPase"/>
</dbReference>
<reference evidence="3 4" key="1">
    <citation type="submission" date="2020-05" db="EMBL/GenBank/DDBJ databases">
        <title>MicrobeNet Type strains.</title>
        <authorList>
            <person name="Nicholson A.C."/>
        </authorList>
    </citation>
    <scope>NUCLEOTIDE SEQUENCE [LARGE SCALE GENOMIC DNA]</scope>
    <source>
        <strain evidence="3 4">JCM 14547</strain>
    </source>
</reference>
<keyword evidence="1" id="KW-0472">Membrane</keyword>
<feature type="non-terminal residue" evidence="3">
    <location>
        <position position="1"/>
    </location>
</feature>
<dbReference type="SUPFAM" id="SSF52540">
    <property type="entry name" value="P-loop containing nucleoside triphosphate hydrolases"/>
    <property type="match status" value="1"/>
</dbReference>
<keyword evidence="4" id="KW-1185">Reference proteome</keyword>
<dbReference type="AlphaFoldDB" id="A0A849BRM8"/>
<dbReference type="SUPFAM" id="SSF48317">
    <property type="entry name" value="Acid phosphatase/Vanadium-dependent haloperoxidase"/>
    <property type="match status" value="1"/>
</dbReference>
<dbReference type="Pfam" id="PF01569">
    <property type="entry name" value="PAP2"/>
    <property type="match status" value="1"/>
</dbReference>
<organism evidence="3 4">
    <name type="scientific">Pseudokineococcus marinus</name>
    <dbReference type="NCBI Taxonomy" id="351215"/>
    <lineage>
        <taxon>Bacteria</taxon>
        <taxon>Bacillati</taxon>
        <taxon>Actinomycetota</taxon>
        <taxon>Actinomycetes</taxon>
        <taxon>Kineosporiales</taxon>
        <taxon>Kineosporiaceae</taxon>
        <taxon>Pseudokineococcus</taxon>
    </lineage>
</organism>
<dbReference type="PANTHER" id="PTHR37816:SF1">
    <property type="entry name" value="TOXIN"/>
    <property type="match status" value="1"/>
</dbReference>
<evidence type="ECO:0000256" key="1">
    <source>
        <dbReference type="SAM" id="Phobius"/>
    </source>
</evidence>
<feature type="transmembrane region" description="Helical" evidence="1">
    <location>
        <begin position="78"/>
        <end position="95"/>
    </location>
</feature>
<feature type="transmembrane region" description="Helical" evidence="1">
    <location>
        <begin position="148"/>
        <end position="170"/>
    </location>
</feature>
<accession>A0A849BRM8</accession>
<comment type="caution">
    <text evidence="3">The sequence shown here is derived from an EMBL/GenBank/DDBJ whole genome shotgun (WGS) entry which is preliminary data.</text>
</comment>
<keyword evidence="1" id="KW-0812">Transmembrane</keyword>
<evidence type="ECO:0000313" key="3">
    <source>
        <dbReference type="EMBL" id="NNH23657.1"/>
    </source>
</evidence>
<dbReference type="InterPro" id="IPR036938">
    <property type="entry name" value="PAP2/HPO_sf"/>
</dbReference>
<feature type="domain" description="Phosphatidic acid phosphatase type 2/haloperoxidase" evidence="2">
    <location>
        <begin position="80"/>
        <end position="191"/>
    </location>
</feature>
<dbReference type="InterPro" id="IPR000326">
    <property type="entry name" value="PAP2/HPO"/>
</dbReference>